<dbReference type="PANTHER" id="PTHR22747:SF14">
    <property type="entry name" value="NUCLEOPLASMIN-2"/>
    <property type="match status" value="1"/>
</dbReference>
<keyword evidence="6" id="KW-0539">Nucleus</keyword>
<feature type="compositionally biased region" description="Basic and acidic residues" evidence="8">
    <location>
        <begin position="142"/>
        <end position="155"/>
    </location>
</feature>
<dbReference type="Ensembl" id="ENSVURT00010011560.1">
    <property type="protein sequence ID" value="ENSVURP00010010202.1"/>
    <property type="gene ID" value="ENSVURG00010007885.1"/>
</dbReference>
<evidence type="ECO:0000256" key="2">
    <source>
        <dbReference type="ARBA" id="ARBA00010744"/>
    </source>
</evidence>
<organism evidence="10 11">
    <name type="scientific">Vombatus ursinus</name>
    <name type="common">Common wombat</name>
    <dbReference type="NCBI Taxonomy" id="29139"/>
    <lineage>
        <taxon>Eukaryota</taxon>
        <taxon>Metazoa</taxon>
        <taxon>Chordata</taxon>
        <taxon>Craniata</taxon>
        <taxon>Vertebrata</taxon>
        <taxon>Euteleostomi</taxon>
        <taxon>Mammalia</taxon>
        <taxon>Metatheria</taxon>
        <taxon>Diprotodontia</taxon>
        <taxon>Vombatidae</taxon>
        <taxon>Vombatus</taxon>
    </lineage>
</organism>
<dbReference type="GO" id="GO:0042393">
    <property type="term" value="F:histone binding"/>
    <property type="evidence" value="ECO:0007669"/>
    <property type="project" value="TreeGrafter"/>
</dbReference>
<dbReference type="AlphaFoldDB" id="A0A4X2KM21"/>
<evidence type="ECO:0000256" key="1">
    <source>
        <dbReference type="ARBA" id="ARBA00004123"/>
    </source>
</evidence>
<feature type="region of interest" description="Disordered" evidence="8">
    <location>
        <begin position="142"/>
        <end position="248"/>
    </location>
</feature>
<evidence type="ECO:0000256" key="8">
    <source>
        <dbReference type="SAM" id="MobiDB-lite"/>
    </source>
</evidence>
<keyword evidence="11" id="KW-1185">Reference proteome</keyword>
<evidence type="ECO:0000256" key="5">
    <source>
        <dbReference type="ARBA" id="ARBA00023186"/>
    </source>
</evidence>
<dbReference type="SUPFAM" id="SSF69203">
    <property type="entry name" value="Nucleoplasmin-like core domain"/>
    <property type="match status" value="1"/>
</dbReference>
<dbReference type="STRING" id="29139.ENSVURP00010010202"/>
<evidence type="ECO:0000313" key="10">
    <source>
        <dbReference type="Ensembl" id="ENSVURP00010010202.1"/>
    </source>
</evidence>
<keyword evidence="3" id="KW-0217">Developmental protein</keyword>
<feature type="compositionally biased region" description="Basic residues" evidence="8">
    <location>
        <begin position="237"/>
        <end position="248"/>
    </location>
</feature>
<reference evidence="10" key="2">
    <citation type="submission" date="2025-08" db="UniProtKB">
        <authorList>
            <consortium name="Ensembl"/>
        </authorList>
    </citation>
    <scope>IDENTIFICATION</scope>
</reference>
<dbReference type="Pfam" id="PF03066">
    <property type="entry name" value="Nucleoplasmin"/>
    <property type="match status" value="1"/>
</dbReference>
<evidence type="ECO:0000256" key="4">
    <source>
        <dbReference type="ARBA" id="ARBA00022853"/>
    </source>
</evidence>
<dbReference type="InterPro" id="IPR036824">
    <property type="entry name" value="Nucleoplasmin_core_dom_sf"/>
</dbReference>
<comment type="similarity">
    <text evidence="2">Belongs to the nucleoplasmin family.</text>
</comment>
<dbReference type="GO" id="GO:0003723">
    <property type="term" value="F:RNA binding"/>
    <property type="evidence" value="ECO:0007669"/>
    <property type="project" value="TreeGrafter"/>
</dbReference>
<dbReference type="InterPro" id="IPR024057">
    <property type="entry name" value="Nucleoplasmin_core_dom"/>
</dbReference>
<dbReference type="Gene3D" id="2.60.120.340">
    <property type="entry name" value="Nucleoplasmin core domain"/>
    <property type="match status" value="1"/>
</dbReference>
<protein>
    <recommendedName>
        <fullName evidence="9">Nucleoplasmin core domain-containing protein</fullName>
    </recommendedName>
</protein>
<keyword evidence="5" id="KW-0143">Chaperone</keyword>
<dbReference type="GO" id="GO:0003682">
    <property type="term" value="F:chromatin binding"/>
    <property type="evidence" value="ECO:0007669"/>
    <property type="project" value="TreeGrafter"/>
</dbReference>
<comment type="subcellular location">
    <subcellularLocation>
        <location evidence="1">Nucleus</location>
    </subcellularLocation>
</comment>
<evidence type="ECO:0000256" key="6">
    <source>
        <dbReference type="ARBA" id="ARBA00023242"/>
    </source>
</evidence>
<evidence type="ECO:0000256" key="7">
    <source>
        <dbReference type="ARBA" id="ARBA00023279"/>
    </source>
</evidence>
<dbReference type="OMA" id="ECYSKWE"/>
<dbReference type="GO" id="GO:0005654">
    <property type="term" value="C:nucleoplasm"/>
    <property type="evidence" value="ECO:0007669"/>
    <property type="project" value="TreeGrafter"/>
</dbReference>
<dbReference type="GO" id="GO:0045740">
    <property type="term" value="P:positive regulation of DNA replication"/>
    <property type="evidence" value="ECO:0007669"/>
    <property type="project" value="TreeGrafter"/>
</dbReference>
<evidence type="ECO:0000256" key="3">
    <source>
        <dbReference type="ARBA" id="ARBA00022473"/>
    </source>
</evidence>
<feature type="compositionally biased region" description="Acidic residues" evidence="8">
    <location>
        <begin position="156"/>
        <end position="214"/>
    </location>
</feature>
<dbReference type="InterPro" id="IPR004301">
    <property type="entry name" value="Nucleoplasmin"/>
</dbReference>
<sequence length="248" mass="27935">MIKGEWTLGALETPSSSIMPLTSVSRKADKSLAVFWGCELNWDNRSYTFDPLEDENCDRKLMLNLICLGETKSDDLNVVEIIPPPNEDGKERRPFPFAALKPSVLPMVNISGMELNPPITFYLRRGPGPVYISGRDLTVRLDPSWEEKEGDKGDEKETEEAEEEEGDDDDDDDDYDDDDDDDDDDDYDDNDDDDDDDDNDDDDDDDEDSNEISLEETSPPKPAKRRASKSQTGVAKAKGKKAKTILRK</sequence>
<keyword evidence="7" id="KW-0278">Fertilization</keyword>
<reference evidence="11" key="1">
    <citation type="submission" date="2018-12" db="EMBL/GenBank/DDBJ databases">
        <authorList>
            <person name="Yazar S."/>
        </authorList>
    </citation>
    <scope>NUCLEOTIDE SEQUENCE [LARGE SCALE GENOMIC DNA]</scope>
</reference>
<dbReference type="PANTHER" id="PTHR22747">
    <property type="entry name" value="NUCLEOPLASMIN"/>
    <property type="match status" value="1"/>
</dbReference>
<dbReference type="GO" id="GO:0005737">
    <property type="term" value="C:cytoplasm"/>
    <property type="evidence" value="ECO:0007669"/>
    <property type="project" value="TreeGrafter"/>
</dbReference>
<reference evidence="10" key="3">
    <citation type="submission" date="2025-09" db="UniProtKB">
        <authorList>
            <consortium name="Ensembl"/>
        </authorList>
    </citation>
    <scope>IDENTIFICATION</scope>
</reference>
<proteinExistence type="inferred from homology"/>
<name>A0A4X2KM21_VOMUR</name>
<keyword evidence="4" id="KW-0156">Chromatin regulator</keyword>
<dbReference type="Proteomes" id="UP000314987">
    <property type="component" value="Unassembled WGS sequence"/>
</dbReference>
<dbReference type="GeneTree" id="ENSGT00940000161418"/>
<evidence type="ECO:0000313" key="11">
    <source>
        <dbReference type="Proteomes" id="UP000314987"/>
    </source>
</evidence>
<dbReference type="GO" id="GO:0005730">
    <property type="term" value="C:nucleolus"/>
    <property type="evidence" value="ECO:0007669"/>
    <property type="project" value="TreeGrafter"/>
</dbReference>
<accession>A0A4X2KM21</accession>
<dbReference type="GO" id="GO:0007338">
    <property type="term" value="P:single fertilization"/>
    <property type="evidence" value="ECO:0007669"/>
    <property type="project" value="UniProtKB-KW"/>
</dbReference>
<evidence type="ECO:0000259" key="9">
    <source>
        <dbReference type="Pfam" id="PF03066"/>
    </source>
</evidence>
<dbReference type="GO" id="GO:0006338">
    <property type="term" value="P:chromatin remodeling"/>
    <property type="evidence" value="ECO:0007669"/>
    <property type="project" value="TreeGrafter"/>
</dbReference>
<feature type="domain" description="Nucleoplasmin core" evidence="9">
    <location>
        <begin position="35"/>
        <end position="137"/>
    </location>
</feature>